<dbReference type="EMBL" id="FP565809">
    <property type="protein sequence ID" value="CBH20461.1"/>
    <property type="molecule type" value="Genomic_DNA"/>
</dbReference>
<comment type="similarity">
    <text evidence="2">Belongs to the methyl-accepting chemotaxis (MCP) protein family.</text>
</comment>
<dbReference type="PROSITE" id="PS50111">
    <property type="entry name" value="CHEMOTAXIS_TRANSDUC_2"/>
    <property type="match status" value="1"/>
</dbReference>
<dbReference type="Proteomes" id="UP000007041">
    <property type="component" value="Chromosome"/>
</dbReference>
<sequence length="610" mass="67604">MKEKFIKTKGVKQEETTRNLEELKKGKGSKFKNDKKIRNSISVKARILIIIVALGLITIASGIYSVYNLNNVQKGSTKINEVGIRNMIDFDEIAGGTHRIQKLVYHIGNSKSDKEIKEYEEELSGAYEDMMYYAEEALGNAEKDKKEIVNRMTENIKALYENAQKSVNAVKSDNLEGFYSNIEANKEVSKKIEEDVYELIVANDDVIKEVLKNQLDMLKQSQMIALGLAVATLILIAFGILNIRSYIVIPLRNLETKLTEIISGVEAKKGDLSSRVNIKVNDEIGRVGININKFIETLEQIISKLTVNTQDMYNVIENVIGKIEKADTSVSDISALMEQLAASTQEVSATVESVSSETDEAHSEVVEMNNETINLLEYSKIMKSRAEEMKKAALETKEGTGSVVVEIVEKLDSAIENSKSIAQINNLTQDILAISEQTNLLSLNASIEAARAGEAGRGFAVVAGQIRELADSSKDAASNIQQLNSEIVGTVEQLIDNSKNMIKYINETILEDYDSFVDMGLKYDQDASHINEIMNDFNLKNQKLTGVMEMIAQKMTGISDTMEESSRGVMSAATNVTELVEGINDIHVNMDKNESIAKSLKNETDGFVLK</sequence>
<dbReference type="GO" id="GO:0007165">
    <property type="term" value="P:signal transduction"/>
    <property type="evidence" value="ECO:0007669"/>
    <property type="project" value="UniProtKB-KW"/>
</dbReference>
<dbReference type="GO" id="GO:0006935">
    <property type="term" value="P:chemotaxis"/>
    <property type="evidence" value="ECO:0007669"/>
    <property type="project" value="InterPro"/>
</dbReference>
<evidence type="ECO:0000256" key="3">
    <source>
        <dbReference type="PROSITE-ProRule" id="PRU00284"/>
    </source>
</evidence>
<dbReference type="PROSITE" id="PS50885">
    <property type="entry name" value="HAMP"/>
    <property type="match status" value="1"/>
</dbReference>
<proteinExistence type="inferred from homology"/>
<organism evidence="7 8">
    <name type="scientific">Acetoanaerobium sticklandii (strain ATCC 12662 / DSM 519 / JCM 1433 / CCUG 9281 / NCIMB 10654 / HF)</name>
    <name type="common">Clostridium sticklandii</name>
    <dbReference type="NCBI Taxonomy" id="499177"/>
    <lineage>
        <taxon>Bacteria</taxon>
        <taxon>Bacillati</taxon>
        <taxon>Bacillota</taxon>
        <taxon>Clostridia</taxon>
        <taxon>Peptostreptococcales</taxon>
        <taxon>Filifactoraceae</taxon>
        <taxon>Acetoanaerobium</taxon>
    </lineage>
</organism>
<keyword evidence="4" id="KW-0472">Membrane</keyword>
<accession>E3PUY1</accession>
<dbReference type="InterPro" id="IPR004090">
    <property type="entry name" value="Chemotax_Me-accpt_rcpt"/>
</dbReference>
<evidence type="ECO:0000259" key="6">
    <source>
        <dbReference type="PROSITE" id="PS50885"/>
    </source>
</evidence>
<dbReference type="Gene3D" id="1.10.287.950">
    <property type="entry name" value="Methyl-accepting chemotaxis protein"/>
    <property type="match status" value="1"/>
</dbReference>
<dbReference type="GO" id="GO:0016020">
    <property type="term" value="C:membrane"/>
    <property type="evidence" value="ECO:0007669"/>
    <property type="project" value="InterPro"/>
</dbReference>
<dbReference type="InterPro" id="IPR003660">
    <property type="entry name" value="HAMP_dom"/>
</dbReference>
<dbReference type="PANTHER" id="PTHR32089:SF112">
    <property type="entry name" value="LYSOZYME-LIKE PROTEIN-RELATED"/>
    <property type="match status" value="1"/>
</dbReference>
<dbReference type="Pfam" id="PF00015">
    <property type="entry name" value="MCPsignal"/>
    <property type="match status" value="1"/>
</dbReference>
<feature type="domain" description="HAMP" evidence="6">
    <location>
        <begin position="245"/>
        <end position="303"/>
    </location>
</feature>
<gene>
    <name evidence="7" type="ordered locus">CLOST_0331</name>
</gene>
<dbReference type="eggNOG" id="COG0840">
    <property type="taxonomic scope" value="Bacteria"/>
</dbReference>
<evidence type="ECO:0000256" key="4">
    <source>
        <dbReference type="SAM" id="Phobius"/>
    </source>
</evidence>
<dbReference type="HOGENOM" id="CLU_000445_107_27_9"/>
<name>E3PUY1_ACESD</name>
<evidence type="ECO:0000313" key="8">
    <source>
        <dbReference type="Proteomes" id="UP000007041"/>
    </source>
</evidence>
<keyword evidence="4" id="KW-1133">Transmembrane helix</keyword>
<reference evidence="8" key="1">
    <citation type="journal article" date="2010" name="BMC Genomics">
        <title>Clostridium sticklandii, a specialist in amino acid degradation:revisiting its metabolism through its genome sequence.</title>
        <authorList>
            <person name="Fonknechten N."/>
            <person name="Chaussonnerie S."/>
            <person name="Tricot S."/>
            <person name="Lajus A."/>
            <person name="Andreesen J.R."/>
            <person name="Perchat N."/>
            <person name="Pelletier E."/>
            <person name="Gouyvenoux M."/>
            <person name="Barbe V."/>
            <person name="Salanoubat M."/>
            <person name="Le Paslier D."/>
            <person name="Weissenbach J."/>
            <person name="Cohen G.N."/>
            <person name="Kreimeyer A."/>
        </authorList>
    </citation>
    <scope>NUCLEOTIDE SEQUENCE [LARGE SCALE GENOMIC DNA]</scope>
    <source>
        <strain evidence="8">ATCC 12662 / DSM 519 / JCM 1433 / CCUG 9281 / NCIMB 10654 / HF</strain>
    </source>
</reference>
<dbReference type="KEGG" id="cst:CLOST_0331"/>
<dbReference type="SMART" id="SM00304">
    <property type="entry name" value="HAMP"/>
    <property type="match status" value="1"/>
</dbReference>
<dbReference type="BioCyc" id="CSTI499177:GJE9-340-MONOMER"/>
<evidence type="ECO:0008006" key="9">
    <source>
        <dbReference type="Google" id="ProtNLM"/>
    </source>
</evidence>
<keyword evidence="4" id="KW-0812">Transmembrane</keyword>
<evidence type="ECO:0000256" key="1">
    <source>
        <dbReference type="ARBA" id="ARBA00023224"/>
    </source>
</evidence>
<feature type="transmembrane region" description="Helical" evidence="4">
    <location>
        <begin position="223"/>
        <end position="243"/>
    </location>
</feature>
<dbReference type="SUPFAM" id="SSF58104">
    <property type="entry name" value="Methyl-accepting chemotaxis protein (MCP) signaling domain"/>
    <property type="match status" value="1"/>
</dbReference>
<dbReference type="GO" id="GO:0004888">
    <property type="term" value="F:transmembrane signaling receptor activity"/>
    <property type="evidence" value="ECO:0007669"/>
    <property type="project" value="InterPro"/>
</dbReference>
<evidence type="ECO:0000313" key="7">
    <source>
        <dbReference type="EMBL" id="CBH20461.1"/>
    </source>
</evidence>
<evidence type="ECO:0000256" key="2">
    <source>
        <dbReference type="ARBA" id="ARBA00029447"/>
    </source>
</evidence>
<dbReference type="InterPro" id="IPR004089">
    <property type="entry name" value="MCPsignal_dom"/>
</dbReference>
<keyword evidence="8" id="KW-1185">Reference proteome</keyword>
<dbReference type="SMART" id="SM00283">
    <property type="entry name" value="MA"/>
    <property type="match status" value="1"/>
</dbReference>
<dbReference type="AlphaFoldDB" id="E3PUY1"/>
<dbReference type="PANTHER" id="PTHR32089">
    <property type="entry name" value="METHYL-ACCEPTING CHEMOTAXIS PROTEIN MCPB"/>
    <property type="match status" value="1"/>
</dbReference>
<feature type="transmembrane region" description="Helical" evidence="4">
    <location>
        <begin position="45"/>
        <end position="67"/>
    </location>
</feature>
<keyword evidence="1 3" id="KW-0807">Transducer</keyword>
<feature type="domain" description="Methyl-accepting transducer" evidence="5">
    <location>
        <begin position="322"/>
        <end position="559"/>
    </location>
</feature>
<dbReference type="STRING" id="1511.CLOST_0331"/>
<dbReference type="PRINTS" id="PR00260">
    <property type="entry name" value="CHEMTRNSDUCR"/>
</dbReference>
<evidence type="ECO:0000259" key="5">
    <source>
        <dbReference type="PROSITE" id="PS50111"/>
    </source>
</evidence>
<protein>
    <recommendedName>
        <fullName evidence="9">Methyl-accepting chemotaxis protein</fullName>
    </recommendedName>
</protein>
<dbReference type="CDD" id="cd06225">
    <property type="entry name" value="HAMP"/>
    <property type="match status" value="1"/>
</dbReference>